<evidence type="ECO:0000256" key="3">
    <source>
        <dbReference type="ARBA" id="ARBA00022741"/>
    </source>
</evidence>
<comment type="caution">
    <text evidence="8">The sequence shown here is derived from an EMBL/GenBank/DDBJ whole genome shotgun (WGS) entry which is preliminary data.</text>
</comment>
<evidence type="ECO:0000313" key="9">
    <source>
        <dbReference type="Proteomes" id="UP000177362"/>
    </source>
</evidence>
<protein>
    <recommendedName>
        <fullName evidence="6">Adenylate kinase</fullName>
        <ecNumber evidence="6">2.7.4.3</ecNumber>
    </recommendedName>
</protein>
<organism evidence="8 9">
    <name type="scientific">Candidatus Sungbacteria bacterium RIFCSPHIGHO2_02_FULL_49_12</name>
    <dbReference type="NCBI Taxonomy" id="1802271"/>
    <lineage>
        <taxon>Bacteria</taxon>
        <taxon>Candidatus Sungiibacteriota</taxon>
    </lineage>
</organism>
<evidence type="ECO:0000256" key="5">
    <source>
        <dbReference type="RuleBase" id="RU003330"/>
    </source>
</evidence>
<dbReference type="GO" id="GO:0005737">
    <property type="term" value="C:cytoplasm"/>
    <property type="evidence" value="ECO:0007669"/>
    <property type="project" value="UniProtKB-SubCell"/>
</dbReference>
<dbReference type="EC" id="2.7.4.3" evidence="6"/>
<dbReference type="Pfam" id="PF05191">
    <property type="entry name" value="ADK_lid"/>
    <property type="match status" value="1"/>
</dbReference>
<dbReference type="Gene3D" id="3.40.50.300">
    <property type="entry name" value="P-loop containing nucleotide triphosphate hydrolases"/>
    <property type="match status" value="1"/>
</dbReference>
<dbReference type="InterPro" id="IPR007862">
    <property type="entry name" value="Adenylate_kinase_lid-dom"/>
</dbReference>
<dbReference type="AlphaFoldDB" id="A0A1G2KMT5"/>
<keyword evidence="3 6" id="KW-0547">Nucleotide-binding</keyword>
<dbReference type="CDD" id="cd01428">
    <property type="entry name" value="ADK"/>
    <property type="match status" value="1"/>
</dbReference>
<evidence type="ECO:0000256" key="1">
    <source>
        <dbReference type="ARBA" id="ARBA00022679"/>
    </source>
</evidence>
<evidence type="ECO:0000256" key="2">
    <source>
        <dbReference type="ARBA" id="ARBA00022727"/>
    </source>
</evidence>
<dbReference type="SUPFAM" id="SSF52540">
    <property type="entry name" value="P-loop containing nucleoside triphosphate hydrolases"/>
    <property type="match status" value="1"/>
</dbReference>
<dbReference type="EMBL" id="MHQJ01000042">
    <property type="protein sequence ID" value="OHA00584.1"/>
    <property type="molecule type" value="Genomic_DNA"/>
</dbReference>
<keyword evidence="2" id="KW-0545">Nucleotide biosynthesis</keyword>
<dbReference type="Proteomes" id="UP000177362">
    <property type="component" value="Unassembled WGS sequence"/>
</dbReference>
<dbReference type="InterPro" id="IPR000850">
    <property type="entry name" value="Adenylat/UMP-CMP_kin"/>
</dbReference>
<dbReference type="GO" id="GO:0005524">
    <property type="term" value="F:ATP binding"/>
    <property type="evidence" value="ECO:0007669"/>
    <property type="project" value="UniProtKB-KW"/>
</dbReference>
<comment type="subunit">
    <text evidence="6">Monomer.</text>
</comment>
<evidence type="ECO:0000256" key="4">
    <source>
        <dbReference type="ARBA" id="ARBA00022777"/>
    </source>
</evidence>
<proteinExistence type="inferred from homology"/>
<reference evidence="8 9" key="1">
    <citation type="journal article" date="2016" name="Nat. Commun.">
        <title>Thousands of microbial genomes shed light on interconnected biogeochemical processes in an aquifer system.</title>
        <authorList>
            <person name="Anantharaman K."/>
            <person name="Brown C.T."/>
            <person name="Hug L.A."/>
            <person name="Sharon I."/>
            <person name="Castelle C.J."/>
            <person name="Probst A.J."/>
            <person name="Thomas B.C."/>
            <person name="Singh A."/>
            <person name="Wilkins M.J."/>
            <person name="Karaoz U."/>
            <person name="Brodie E.L."/>
            <person name="Williams K.H."/>
            <person name="Hubbard S.S."/>
            <person name="Banfield J.F."/>
        </authorList>
    </citation>
    <scope>NUCLEOTIDE SEQUENCE [LARGE SCALE GENOMIC DNA]</scope>
</reference>
<dbReference type="STRING" id="1802271.A3C11_02915"/>
<dbReference type="InterPro" id="IPR027417">
    <property type="entry name" value="P-loop_NTPase"/>
</dbReference>
<keyword evidence="1 5" id="KW-0808">Transferase</keyword>
<evidence type="ECO:0000256" key="6">
    <source>
        <dbReference type="RuleBase" id="RU003331"/>
    </source>
</evidence>
<dbReference type="PANTHER" id="PTHR23359">
    <property type="entry name" value="NUCLEOTIDE KINASE"/>
    <property type="match status" value="1"/>
</dbReference>
<dbReference type="GO" id="GO:0004017">
    <property type="term" value="F:AMP kinase activity"/>
    <property type="evidence" value="ECO:0007669"/>
    <property type="project" value="UniProtKB-EC"/>
</dbReference>
<name>A0A1G2KMT5_9BACT</name>
<keyword evidence="4 5" id="KW-0418">Kinase</keyword>
<evidence type="ECO:0000259" key="7">
    <source>
        <dbReference type="Pfam" id="PF05191"/>
    </source>
</evidence>
<sequence>MEPFALFLFGPPGSGKSTQAELVAREFGAAQIDTGSLLHKILSDPARQNDPKVQQERVKQEVDGQLNDSIWVAGLVIEEARKLHAAGKSIVFSGSPRTIFEAEVEAPILQQLYPARLFYVILEVHEETTLFRNSHRRICATCGKLYTWLQETKNVALCTVCGGPLVTRPDDKPEVIKRRMRVYRERTAPLFSFLQSQGVTSIKIDGEPAPDVVFSQIKAALQKVL</sequence>
<gene>
    <name evidence="8" type="ORF">A3C11_02915</name>
</gene>
<comment type="subcellular location">
    <subcellularLocation>
        <location evidence="6">Cytoplasm</location>
    </subcellularLocation>
</comment>
<dbReference type="Pfam" id="PF00406">
    <property type="entry name" value="ADK"/>
    <property type="match status" value="1"/>
</dbReference>
<dbReference type="PRINTS" id="PR00094">
    <property type="entry name" value="ADENYLTKNASE"/>
</dbReference>
<evidence type="ECO:0000313" key="8">
    <source>
        <dbReference type="EMBL" id="OHA00584.1"/>
    </source>
</evidence>
<feature type="domain" description="Adenylate kinase active site lid" evidence="7">
    <location>
        <begin position="136"/>
        <end position="170"/>
    </location>
</feature>
<comment type="catalytic activity">
    <reaction evidence="6">
        <text>AMP + ATP = 2 ADP</text>
        <dbReference type="Rhea" id="RHEA:12973"/>
        <dbReference type="ChEBI" id="CHEBI:30616"/>
        <dbReference type="ChEBI" id="CHEBI:456215"/>
        <dbReference type="ChEBI" id="CHEBI:456216"/>
        <dbReference type="EC" id="2.7.4.3"/>
    </reaction>
</comment>
<comment type="similarity">
    <text evidence="5">Belongs to the adenylate kinase family.</text>
</comment>
<keyword evidence="6" id="KW-0067">ATP-binding</keyword>
<accession>A0A1G2KMT5</accession>